<organism evidence="1">
    <name type="scientific">Sipha flava</name>
    <name type="common">yellow sugarcane aphid</name>
    <dbReference type="NCBI Taxonomy" id="143950"/>
    <lineage>
        <taxon>Eukaryota</taxon>
        <taxon>Metazoa</taxon>
        <taxon>Ecdysozoa</taxon>
        <taxon>Arthropoda</taxon>
        <taxon>Hexapoda</taxon>
        <taxon>Insecta</taxon>
        <taxon>Pterygota</taxon>
        <taxon>Neoptera</taxon>
        <taxon>Paraneoptera</taxon>
        <taxon>Hemiptera</taxon>
        <taxon>Sternorrhyncha</taxon>
        <taxon>Aphidomorpha</taxon>
        <taxon>Aphidoidea</taxon>
        <taxon>Aphididae</taxon>
        <taxon>Sipha</taxon>
    </lineage>
</organism>
<name>A0A2S2R7M3_9HEMI</name>
<evidence type="ECO:0000313" key="1">
    <source>
        <dbReference type="EMBL" id="MBY86047.1"/>
    </source>
</evidence>
<dbReference type="OrthoDB" id="6621680at2759"/>
<evidence type="ECO:0008006" key="2">
    <source>
        <dbReference type="Google" id="ProtNLM"/>
    </source>
</evidence>
<accession>A0A2S2R7M3</accession>
<dbReference type="EMBL" id="GGMS01016844">
    <property type="protein sequence ID" value="MBY86047.1"/>
    <property type="molecule type" value="Transcribed_RNA"/>
</dbReference>
<proteinExistence type="predicted"/>
<protein>
    <recommendedName>
        <fullName evidence="2">Nucleic-acid-binding protein</fullName>
    </recommendedName>
</protein>
<sequence>METSGLFQKPPTCSHCGVSKHSIESCPTAQATDPCCLYCQLPHLATDRNCREWNSQRDLKKIMATENLSFRDAVIFKKQNQVTSAFSYSNIPLLHIVTNLTNFKYHA</sequence>
<reference evidence="1" key="1">
    <citation type="submission" date="2018-04" db="EMBL/GenBank/DDBJ databases">
        <title>Transcriptome assembly of Sipha flava.</title>
        <authorList>
            <person name="Scully E.D."/>
            <person name="Geib S.M."/>
            <person name="Palmer N.A."/>
            <person name="Koch K."/>
            <person name="Bradshaw J."/>
            <person name="Heng-Moss T."/>
            <person name="Sarath G."/>
        </authorList>
    </citation>
    <scope>NUCLEOTIDE SEQUENCE</scope>
</reference>
<gene>
    <name evidence="1" type="ORF">g.88298</name>
</gene>
<dbReference type="AlphaFoldDB" id="A0A2S2R7M3"/>